<evidence type="ECO:0000313" key="1">
    <source>
        <dbReference type="EMBL" id="KAK7494080.1"/>
    </source>
</evidence>
<comment type="caution">
    <text evidence="1">The sequence shown here is derived from an EMBL/GenBank/DDBJ whole genome shotgun (WGS) entry which is preliminary data.</text>
</comment>
<sequence length="51" mass="5798">MTDAMVGKWESSAMENMDAFWDVMGLFCKFLPHNLEKATPRDNSTMNGEVL</sequence>
<dbReference type="AlphaFoldDB" id="A0ABD0L4L6"/>
<dbReference type="EMBL" id="JACVVK020000087">
    <property type="protein sequence ID" value="KAK7494080.1"/>
    <property type="molecule type" value="Genomic_DNA"/>
</dbReference>
<protein>
    <submittedName>
        <fullName evidence="1">Uncharacterized protein</fullName>
    </submittedName>
</protein>
<keyword evidence="2" id="KW-1185">Reference proteome</keyword>
<dbReference type="Proteomes" id="UP001519460">
    <property type="component" value="Unassembled WGS sequence"/>
</dbReference>
<name>A0ABD0L4L6_9CAEN</name>
<proteinExistence type="predicted"/>
<accession>A0ABD0L4L6</accession>
<feature type="non-terminal residue" evidence="1">
    <location>
        <position position="51"/>
    </location>
</feature>
<reference evidence="1 2" key="1">
    <citation type="journal article" date="2023" name="Sci. Data">
        <title>Genome assembly of the Korean intertidal mud-creeper Batillaria attramentaria.</title>
        <authorList>
            <person name="Patra A.K."/>
            <person name="Ho P.T."/>
            <person name="Jun S."/>
            <person name="Lee S.J."/>
            <person name="Kim Y."/>
            <person name="Won Y.J."/>
        </authorList>
    </citation>
    <scope>NUCLEOTIDE SEQUENCE [LARGE SCALE GENOMIC DNA]</scope>
    <source>
        <strain evidence="1">Wonlab-2016</strain>
    </source>
</reference>
<organism evidence="1 2">
    <name type="scientific">Batillaria attramentaria</name>
    <dbReference type="NCBI Taxonomy" id="370345"/>
    <lineage>
        <taxon>Eukaryota</taxon>
        <taxon>Metazoa</taxon>
        <taxon>Spiralia</taxon>
        <taxon>Lophotrochozoa</taxon>
        <taxon>Mollusca</taxon>
        <taxon>Gastropoda</taxon>
        <taxon>Caenogastropoda</taxon>
        <taxon>Sorbeoconcha</taxon>
        <taxon>Cerithioidea</taxon>
        <taxon>Batillariidae</taxon>
        <taxon>Batillaria</taxon>
    </lineage>
</organism>
<evidence type="ECO:0000313" key="2">
    <source>
        <dbReference type="Proteomes" id="UP001519460"/>
    </source>
</evidence>
<gene>
    <name evidence="1" type="ORF">BaRGS_00014738</name>
</gene>